<organism evidence="2 3">
    <name type="scientific">Brassica cretica</name>
    <name type="common">Mustard</name>
    <dbReference type="NCBI Taxonomy" id="69181"/>
    <lineage>
        <taxon>Eukaryota</taxon>
        <taxon>Viridiplantae</taxon>
        <taxon>Streptophyta</taxon>
        <taxon>Embryophyta</taxon>
        <taxon>Tracheophyta</taxon>
        <taxon>Spermatophyta</taxon>
        <taxon>Magnoliopsida</taxon>
        <taxon>eudicotyledons</taxon>
        <taxon>Gunneridae</taxon>
        <taxon>Pentapetalae</taxon>
        <taxon>rosids</taxon>
        <taxon>malvids</taxon>
        <taxon>Brassicales</taxon>
        <taxon>Brassicaceae</taxon>
        <taxon>Brassiceae</taxon>
        <taxon>Brassica</taxon>
    </lineage>
</organism>
<evidence type="ECO:0000313" key="3">
    <source>
        <dbReference type="Proteomes" id="UP000266723"/>
    </source>
</evidence>
<name>A0ABQ7BFD5_BRACR</name>
<sequence length="177" mass="20218">MAACTNCFSPRIRNRPAQGLSSRLAFVGRGQSDINFHQREEPDVRRGNVCFGVEEDEATAQSLEAPRRESRSASTSQSKPSAKMTNRNKVTSPTDLHAGDGFGCDESSRALSQSRAALERRSEQGRKEARRRREIRVERKFWGRVVFDLCYTCTWTRTSLLFFIAYLLELIKTFKNF</sequence>
<evidence type="ECO:0000313" key="2">
    <source>
        <dbReference type="EMBL" id="KAF3530871.1"/>
    </source>
</evidence>
<feature type="region of interest" description="Disordered" evidence="1">
    <location>
        <begin position="59"/>
        <end position="101"/>
    </location>
</feature>
<keyword evidence="3" id="KW-1185">Reference proteome</keyword>
<reference evidence="2 3" key="1">
    <citation type="journal article" date="2020" name="BMC Genomics">
        <title>Intraspecific diversification of the crop wild relative Brassica cretica Lam. using demographic model selection.</title>
        <authorList>
            <person name="Kioukis A."/>
            <person name="Michalopoulou V.A."/>
            <person name="Briers L."/>
            <person name="Pirintsos S."/>
            <person name="Studholme D.J."/>
            <person name="Pavlidis P."/>
            <person name="Sarris P.F."/>
        </authorList>
    </citation>
    <scope>NUCLEOTIDE SEQUENCE [LARGE SCALE GENOMIC DNA]</scope>
    <source>
        <strain evidence="3">cv. PFS-1207/04</strain>
    </source>
</reference>
<comment type="caution">
    <text evidence="2">The sequence shown here is derived from an EMBL/GenBank/DDBJ whole genome shotgun (WGS) entry which is preliminary data.</text>
</comment>
<evidence type="ECO:0000256" key="1">
    <source>
        <dbReference type="SAM" id="MobiDB-lite"/>
    </source>
</evidence>
<dbReference type="Proteomes" id="UP000266723">
    <property type="component" value="Unassembled WGS sequence"/>
</dbReference>
<accession>A0ABQ7BFD5</accession>
<proteinExistence type="predicted"/>
<dbReference type="EMBL" id="QGKV02001507">
    <property type="protein sequence ID" value="KAF3530871.1"/>
    <property type="molecule type" value="Genomic_DNA"/>
</dbReference>
<gene>
    <name evidence="2" type="ORF">DY000_02043436</name>
</gene>
<protein>
    <submittedName>
        <fullName evidence="2">Uncharacterized protein</fullName>
    </submittedName>
</protein>
<feature type="compositionally biased region" description="Polar residues" evidence="1">
    <location>
        <begin position="72"/>
        <end position="94"/>
    </location>
</feature>